<dbReference type="CDD" id="cd06267">
    <property type="entry name" value="PBP1_LacI_sugar_binding-like"/>
    <property type="match status" value="1"/>
</dbReference>
<dbReference type="Proteomes" id="UP001139179">
    <property type="component" value="Unassembled WGS sequence"/>
</dbReference>
<keyword evidence="6" id="KW-1185">Reference proteome</keyword>
<comment type="caution">
    <text evidence="5">The sequence shown here is derived from an EMBL/GenBank/DDBJ whole genome shotgun (WGS) entry which is preliminary data.</text>
</comment>
<dbReference type="PROSITE" id="PS50932">
    <property type="entry name" value="HTH_LACI_2"/>
    <property type="match status" value="1"/>
</dbReference>
<dbReference type="PANTHER" id="PTHR30146">
    <property type="entry name" value="LACI-RELATED TRANSCRIPTIONAL REPRESSOR"/>
    <property type="match status" value="1"/>
</dbReference>
<name>A0A9X2DPU6_9BACI</name>
<dbReference type="SUPFAM" id="SSF53822">
    <property type="entry name" value="Periplasmic binding protein-like I"/>
    <property type="match status" value="1"/>
</dbReference>
<reference evidence="5" key="1">
    <citation type="submission" date="2022-05" db="EMBL/GenBank/DDBJ databases">
        <title>Comparative Genomics of Spacecraft Associated Microbes.</title>
        <authorList>
            <person name="Tran M.T."/>
            <person name="Wright A."/>
            <person name="Seuylemezian A."/>
            <person name="Eisen J."/>
            <person name="Coil D."/>
        </authorList>
    </citation>
    <scope>NUCLEOTIDE SEQUENCE</scope>
    <source>
        <strain evidence="5">214.1.1</strain>
    </source>
</reference>
<dbReference type="Pfam" id="PF00356">
    <property type="entry name" value="LacI"/>
    <property type="match status" value="1"/>
</dbReference>
<dbReference type="SMART" id="SM00354">
    <property type="entry name" value="HTH_LACI"/>
    <property type="match status" value="1"/>
</dbReference>
<dbReference type="Gene3D" id="1.10.260.40">
    <property type="entry name" value="lambda repressor-like DNA-binding domains"/>
    <property type="match status" value="1"/>
</dbReference>
<dbReference type="GO" id="GO:0003700">
    <property type="term" value="F:DNA-binding transcription factor activity"/>
    <property type="evidence" value="ECO:0007669"/>
    <property type="project" value="TreeGrafter"/>
</dbReference>
<dbReference type="CDD" id="cd01392">
    <property type="entry name" value="HTH_LacI"/>
    <property type="match status" value="1"/>
</dbReference>
<sequence>MAGVSEATVSRVFSEQDAVKEHTKQKVLAAAKSLNYYPNVMAKNFAKRKSGNIGVILPYLPKVKLFSVYYFSEILNGIGEAIEKEGYDMLLLFQRVGQPYDYKKYFLSHKIDAAIILGAKDSPEERDSLRELRDADFPFCLVNQHFDGEQFCEIDAEHVAGSYAAVTHLIEQGCQNIAFLNGPLAYSNSLDRLKGYQKALQDHGLSGQEQAVFYGQYSLTSGYKVADDLLSGQLYDGIAVANDRMAIGLMQRMKELGIKPGADIAVVGYDDSDASAMCDPALSSVHVPFFEMGKRSVQRLVNQLAAPHMKLFQEKLETRLLIRESSQRNQVK</sequence>
<proteinExistence type="predicted"/>
<keyword evidence="1" id="KW-0805">Transcription regulation</keyword>
<evidence type="ECO:0000313" key="6">
    <source>
        <dbReference type="Proteomes" id="UP001139179"/>
    </source>
</evidence>
<keyword evidence="2" id="KW-0238">DNA-binding</keyword>
<keyword evidence="3" id="KW-0804">Transcription</keyword>
<dbReference type="PANTHER" id="PTHR30146:SF109">
    <property type="entry name" value="HTH-TYPE TRANSCRIPTIONAL REGULATOR GALS"/>
    <property type="match status" value="1"/>
</dbReference>
<evidence type="ECO:0000256" key="1">
    <source>
        <dbReference type="ARBA" id="ARBA00023015"/>
    </source>
</evidence>
<evidence type="ECO:0000313" key="5">
    <source>
        <dbReference type="EMBL" id="MCM3714481.1"/>
    </source>
</evidence>
<gene>
    <name evidence="5" type="ORF">M3202_10315</name>
</gene>
<protein>
    <submittedName>
        <fullName evidence="5">LacI family transcriptional regulator</fullName>
    </submittedName>
</protein>
<accession>A0A9X2DPU6</accession>
<dbReference type="Gene3D" id="3.40.50.2300">
    <property type="match status" value="2"/>
</dbReference>
<dbReference type="Pfam" id="PF13377">
    <property type="entry name" value="Peripla_BP_3"/>
    <property type="match status" value="1"/>
</dbReference>
<dbReference type="InterPro" id="IPR046335">
    <property type="entry name" value="LacI/GalR-like_sensor"/>
</dbReference>
<evidence type="ECO:0000256" key="3">
    <source>
        <dbReference type="ARBA" id="ARBA00023163"/>
    </source>
</evidence>
<dbReference type="SUPFAM" id="SSF47413">
    <property type="entry name" value="lambda repressor-like DNA-binding domains"/>
    <property type="match status" value="1"/>
</dbReference>
<dbReference type="InterPro" id="IPR028082">
    <property type="entry name" value="Peripla_BP_I"/>
</dbReference>
<dbReference type="InterPro" id="IPR000843">
    <property type="entry name" value="HTH_LacI"/>
</dbReference>
<dbReference type="GO" id="GO:0000976">
    <property type="term" value="F:transcription cis-regulatory region binding"/>
    <property type="evidence" value="ECO:0007669"/>
    <property type="project" value="TreeGrafter"/>
</dbReference>
<dbReference type="AlphaFoldDB" id="A0A9X2DPU6"/>
<evidence type="ECO:0000259" key="4">
    <source>
        <dbReference type="PROSITE" id="PS50932"/>
    </source>
</evidence>
<evidence type="ECO:0000256" key="2">
    <source>
        <dbReference type="ARBA" id="ARBA00023125"/>
    </source>
</evidence>
<dbReference type="EMBL" id="JAMBOL010000007">
    <property type="protein sequence ID" value="MCM3714481.1"/>
    <property type="molecule type" value="Genomic_DNA"/>
</dbReference>
<feature type="domain" description="HTH lacI-type" evidence="4">
    <location>
        <begin position="1"/>
        <end position="47"/>
    </location>
</feature>
<dbReference type="InterPro" id="IPR010982">
    <property type="entry name" value="Lambda_DNA-bd_dom_sf"/>
</dbReference>
<organism evidence="5 6">
    <name type="scientific">Halalkalibacter oceani</name>
    <dbReference type="NCBI Taxonomy" id="1653776"/>
    <lineage>
        <taxon>Bacteria</taxon>
        <taxon>Bacillati</taxon>
        <taxon>Bacillota</taxon>
        <taxon>Bacilli</taxon>
        <taxon>Bacillales</taxon>
        <taxon>Bacillaceae</taxon>
        <taxon>Halalkalibacter</taxon>
    </lineage>
</organism>